<name>A0AAV0RFC1_9ROSI</name>
<proteinExistence type="predicted"/>
<gene>
    <name evidence="2" type="ORF">LITE_LOCUS47478</name>
</gene>
<dbReference type="AlphaFoldDB" id="A0AAV0RFC1"/>
<dbReference type="Proteomes" id="UP001154282">
    <property type="component" value="Unassembled WGS sequence"/>
</dbReference>
<evidence type="ECO:0000256" key="1">
    <source>
        <dbReference type="SAM" id="MobiDB-lite"/>
    </source>
</evidence>
<dbReference type="GO" id="GO:0008418">
    <property type="term" value="F:protein-N-terminal asparagine amidohydrolase activity"/>
    <property type="evidence" value="ECO:0007669"/>
    <property type="project" value="InterPro"/>
</dbReference>
<organism evidence="2 3">
    <name type="scientific">Linum tenue</name>
    <dbReference type="NCBI Taxonomy" id="586396"/>
    <lineage>
        <taxon>Eukaryota</taxon>
        <taxon>Viridiplantae</taxon>
        <taxon>Streptophyta</taxon>
        <taxon>Embryophyta</taxon>
        <taxon>Tracheophyta</taxon>
        <taxon>Spermatophyta</taxon>
        <taxon>Magnoliopsida</taxon>
        <taxon>eudicotyledons</taxon>
        <taxon>Gunneridae</taxon>
        <taxon>Pentapetalae</taxon>
        <taxon>rosids</taxon>
        <taxon>fabids</taxon>
        <taxon>Malpighiales</taxon>
        <taxon>Linaceae</taxon>
        <taxon>Linum</taxon>
    </lineage>
</organism>
<comment type="caution">
    <text evidence="2">The sequence shown here is derived from an EMBL/GenBank/DDBJ whole genome shotgun (WGS) entry which is preliminary data.</text>
</comment>
<reference evidence="2" key="1">
    <citation type="submission" date="2022-08" db="EMBL/GenBank/DDBJ databases">
        <authorList>
            <person name="Gutierrez-Valencia J."/>
        </authorList>
    </citation>
    <scope>NUCLEOTIDE SEQUENCE</scope>
</reference>
<protein>
    <submittedName>
        <fullName evidence="2">Uncharacterized protein</fullName>
    </submittedName>
</protein>
<accession>A0AAV0RFC1</accession>
<sequence>MISSLINLPIRLDSLFNLSQARDLSLSFRCGKSTAADYEAGEPSPLPAAGIESNGSNHSDEDHPYHHVFQDRSFYKLNVAFALQDLSDEEILLQCSTSPSAEGPDFVNNMKRIPPHSPQLLMASPARCFIADSELDMGCTEENEEKEDSLLPCSQPPPGWDTGRAADLLFWNPWTKELISFNEGKRGMELNVVSVVSGTGNYLVEKPAQIYTPLIRRRENRDVAVFQGRSRKTIRPGVNETDLPKDTRLSGDAARSFIELSPSELQLNLHTRGIVQGRYASRRESRQWYGGEGKRWLFGTFI</sequence>
<dbReference type="EMBL" id="CAMGYJ010000010">
    <property type="protein sequence ID" value="CAI0555148.1"/>
    <property type="molecule type" value="Genomic_DNA"/>
</dbReference>
<dbReference type="InterPro" id="IPR026750">
    <property type="entry name" value="NTAN1"/>
</dbReference>
<evidence type="ECO:0000313" key="2">
    <source>
        <dbReference type="EMBL" id="CAI0555148.1"/>
    </source>
</evidence>
<feature type="region of interest" description="Disordered" evidence="1">
    <location>
        <begin position="36"/>
        <end position="63"/>
    </location>
</feature>
<evidence type="ECO:0000313" key="3">
    <source>
        <dbReference type="Proteomes" id="UP001154282"/>
    </source>
</evidence>
<dbReference type="Pfam" id="PF14736">
    <property type="entry name" value="N_Asn_amidohyd"/>
    <property type="match status" value="1"/>
</dbReference>
<keyword evidence="3" id="KW-1185">Reference proteome</keyword>